<dbReference type="InterPro" id="IPR013083">
    <property type="entry name" value="Znf_RING/FYVE/PHD"/>
</dbReference>
<evidence type="ECO:0000256" key="1">
    <source>
        <dbReference type="SAM" id="Phobius"/>
    </source>
</evidence>
<dbReference type="CDD" id="cd16448">
    <property type="entry name" value="RING-H2"/>
    <property type="match status" value="1"/>
</dbReference>
<dbReference type="EMBL" id="DRXH01000055">
    <property type="protein sequence ID" value="HHM43977.1"/>
    <property type="molecule type" value="Genomic_DNA"/>
</dbReference>
<name>A0A7J3VS90_CALS0</name>
<dbReference type="AlphaFoldDB" id="A0A7J3VS90"/>
<feature type="transmembrane region" description="Helical" evidence="1">
    <location>
        <begin position="120"/>
        <end position="141"/>
    </location>
</feature>
<dbReference type="Gene3D" id="3.30.40.10">
    <property type="entry name" value="Zinc/RING finger domain, C3HC4 (zinc finger)"/>
    <property type="match status" value="1"/>
</dbReference>
<keyword evidence="1" id="KW-1133">Transmembrane helix</keyword>
<proteinExistence type="predicted"/>
<dbReference type="InterPro" id="IPR001841">
    <property type="entry name" value="Znf_RING"/>
</dbReference>
<feature type="transmembrane region" description="Helical" evidence="1">
    <location>
        <begin position="12"/>
        <end position="37"/>
    </location>
</feature>
<gene>
    <name evidence="3" type="ORF">ENM31_01585</name>
</gene>
<evidence type="ECO:0000313" key="3">
    <source>
        <dbReference type="EMBL" id="HHM43977.1"/>
    </source>
</evidence>
<dbReference type="Pfam" id="PF13639">
    <property type="entry name" value="zf-RING_2"/>
    <property type="match status" value="1"/>
</dbReference>
<organism evidence="3">
    <name type="scientific">Caldiarchaeum subterraneum</name>
    <dbReference type="NCBI Taxonomy" id="311458"/>
    <lineage>
        <taxon>Archaea</taxon>
        <taxon>Nitrososphaerota</taxon>
        <taxon>Candidatus Caldarchaeales</taxon>
        <taxon>Candidatus Caldarchaeaceae</taxon>
        <taxon>Candidatus Caldarchaeum</taxon>
    </lineage>
</organism>
<dbReference type="PROSITE" id="PS50089">
    <property type="entry name" value="ZF_RING_2"/>
    <property type="match status" value="1"/>
</dbReference>
<feature type="domain" description="RING-type" evidence="2">
    <location>
        <begin position="184"/>
        <end position="224"/>
    </location>
</feature>
<dbReference type="SUPFAM" id="SSF57850">
    <property type="entry name" value="RING/U-box"/>
    <property type="match status" value="1"/>
</dbReference>
<feature type="transmembrane region" description="Helical" evidence="1">
    <location>
        <begin position="49"/>
        <end position="72"/>
    </location>
</feature>
<evidence type="ECO:0000259" key="2">
    <source>
        <dbReference type="PROSITE" id="PS50089"/>
    </source>
</evidence>
<keyword evidence="1" id="KW-0812">Transmembrane</keyword>
<reference evidence="3" key="1">
    <citation type="journal article" date="2020" name="mSystems">
        <title>Genome- and Community-Level Interaction Insights into Carbon Utilization and Element Cycling Functions of Hydrothermarchaeota in Hydrothermal Sediment.</title>
        <authorList>
            <person name="Zhou Z."/>
            <person name="Liu Y."/>
            <person name="Xu W."/>
            <person name="Pan J."/>
            <person name="Luo Z.H."/>
            <person name="Li M."/>
        </authorList>
    </citation>
    <scope>NUCLEOTIDE SEQUENCE [LARGE SCALE GENOMIC DNA]</scope>
    <source>
        <strain evidence="3">SpSt-1074</strain>
    </source>
</reference>
<accession>A0A7J3VS90</accession>
<sequence>MIVSEQRLLVRFFKLGSLLALVGSMHILTLLLPWYVVRADTISRSLLSGYLLTETLMFSVAGGMLAGISLLATSFSSRAGTVRIILAAFSILGGVLALLSPVYLSMVVLPRLNVSGEPDLGFFAALFTAVVLVALGLMVVLTRPQKVEVPYPQYYGEQEPAMSSSVPEETSLERVENVEDETVCPICYTTVTAENAVRCSSCGVVFHQGCAEAYVNINGTCPNCGKTVL</sequence>
<protein>
    <submittedName>
        <fullName evidence="3">RING-H2 finger protein</fullName>
    </submittedName>
</protein>
<keyword evidence="1" id="KW-0472">Membrane</keyword>
<comment type="caution">
    <text evidence="3">The sequence shown here is derived from an EMBL/GenBank/DDBJ whole genome shotgun (WGS) entry which is preliminary data.</text>
</comment>
<feature type="transmembrane region" description="Helical" evidence="1">
    <location>
        <begin position="84"/>
        <end position="108"/>
    </location>
</feature>